<keyword evidence="7" id="KW-1185">Reference proteome</keyword>
<dbReference type="InterPro" id="IPR055178">
    <property type="entry name" value="RsdA/BaiN/AoA(So)-like_dom"/>
</dbReference>
<dbReference type="Gene3D" id="1.10.8.260">
    <property type="entry name" value="HI0933 insert domain-like"/>
    <property type="match status" value="1"/>
</dbReference>
<dbReference type="Gene3D" id="2.40.30.10">
    <property type="entry name" value="Translation factors"/>
    <property type="match status" value="1"/>
</dbReference>
<dbReference type="InterPro" id="IPR057661">
    <property type="entry name" value="RsdA/BaiN/AoA(So)_Rossmann"/>
</dbReference>
<dbReference type="Proteomes" id="UP000274920">
    <property type="component" value="Unassembled WGS sequence"/>
</dbReference>
<dbReference type="AlphaFoldDB" id="A0A426DFM7"/>
<evidence type="ECO:0000256" key="3">
    <source>
        <dbReference type="ARBA" id="ARBA00022827"/>
    </source>
</evidence>
<dbReference type="Pfam" id="PF22780">
    <property type="entry name" value="HI0933_like_1st"/>
    <property type="match status" value="1"/>
</dbReference>
<keyword evidence="2" id="KW-0285">Flavoprotein</keyword>
<comment type="cofactor">
    <cofactor evidence="1">
        <name>FAD</name>
        <dbReference type="ChEBI" id="CHEBI:57692"/>
    </cofactor>
</comment>
<dbReference type="InterPro" id="IPR004792">
    <property type="entry name" value="BaiN-like"/>
</dbReference>
<evidence type="ECO:0000256" key="1">
    <source>
        <dbReference type="ARBA" id="ARBA00001974"/>
    </source>
</evidence>
<sequence>MGNITIVGGGASGLMAAATAAAAGAEVTLIEQNNRVGKKLLSTGNGRCNYTNLRQEPSCYHSETPSFPWGIVSQFGASETVAFFRELGIQPKSREGYLYPNSDQASSVLDVLRMECARLQVKVRTDCRCTDIRPVKTGFRLKTSSGMVTAGRVILASGSFASVSAESGDSGYTLAKRLGHRIVPVVPALVQLKCREDFYKSISGVRVMGEVAVYADGACIGRDRGEIQLTGYGISGIPVFQVSGAAAAALHEGKSVKAVLDFMPELEWEAFLAFLKERINTRPEKTLEEFFVGLFPKKLWDLWIRLSRIPRSQRAGDLNDGQIEKLAGLIRRFETQVTGTNPFSQAQVCRGGIDTREVDPKTLESRLVPGLYFAGEILDVDGLCGGYNLQWAWSSGHVSGKEAAHAEA</sequence>
<dbReference type="NCBIfam" id="TIGR00275">
    <property type="entry name" value="aminoacetone oxidase family FAD-binding enzyme"/>
    <property type="match status" value="1"/>
</dbReference>
<comment type="caution">
    <text evidence="6">The sequence shown here is derived from an EMBL/GenBank/DDBJ whole genome shotgun (WGS) entry which is preliminary data.</text>
</comment>
<proteinExistence type="predicted"/>
<organism evidence="6 7">
    <name type="scientific">Schaedlerella arabinosiphila</name>
    <dbReference type="NCBI Taxonomy" id="2044587"/>
    <lineage>
        <taxon>Bacteria</taxon>
        <taxon>Bacillati</taxon>
        <taxon>Bacillota</taxon>
        <taxon>Clostridia</taxon>
        <taxon>Lachnospirales</taxon>
        <taxon>Lachnospiraceae</taxon>
        <taxon>Schaedlerella</taxon>
    </lineage>
</organism>
<dbReference type="PANTHER" id="PTHR42887">
    <property type="entry name" value="OS12G0638800 PROTEIN"/>
    <property type="match status" value="1"/>
</dbReference>
<dbReference type="InterPro" id="IPR036188">
    <property type="entry name" value="FAD/NAD-bd_sf"/>
</dbReference>
<dbReference type="PRINTS" id="PR00411">
    <property type="entry name" value="PNDRDTASEI"/>
</dbReference>
<feature type="domain" description="RsdA/BaiN/AoA(So)-like Rossmann fold-like" evidence="4">
    <location>
        <begin position="4"/>
        <end position="401"/>
    </location>
</feature>
<evidence type="ECO:0000313" key="7">
    <source>
        <dbReference type="Proteomes" id="UP000274920"/>
    </source>
</evidence>
<gene>
    <name evidence="6" type="ORF">EBB54_09310</name>
</gene>
<accession>A0A426DFM7</accession>
<keyword evidence="3" id="KW-0274">FAD</keyword>
<dbReference type="SUPFAM" id="SSF160996">
    <property type="entry name" value="HI0933 insert domain-like"/>
    <property type="match status" value="1"/>
</dbReference>
<evidence type="ECO:0000259" key="4">
    <source>
        <dbReference type="Pfam" id="PF03486"/>
    </source>
</evidence>
<feature type="domain" description="RsdA/BaiN/AoA(So)-like insert" evidence="5">
    <location>
        <begin position="186"/>
        <end position="348"/>
    </location>
</feature>
<dbReference type="EMBL" id="RHJS01000002">
    <property type="protein sequence ID" value="RRK31541.1"/>
    <property type="molecule type" value="Genomic_DNA"/>
</dbReference>
<protein>
    <submittedName>
        <fullName evidence="6">NAD(P)/FAD-dependent oxidoreductase</fullName>
    </submittedName>
</protein>
<dbReference type="PANTHER" id="PTHR42887:SF2">
    <property type="entry name" value="OS12G0638800 PROTEIN"/>
    <property type="match status" value="1"/>
</dbReference>
<dbReference type="PRINTS" id="PR00368">
    <property type="entry name" value="FADPNR"/>
</dbReference>
<evidence type="ECO:0000259" key="5">
    <source>
        <dbReference type="Pfam" id="PF22780"/>
    </source>
</evidence>
<reference evidence="6" key="1">
    <citation type="submission" date="2018-10" db="EMBL/GenBank/DDBJ databases">
        <title>Schaedlerella arabinophila gen. nov. sp. nov., isolated from the mouse intestinal tract and comparative analysis with the genome of the closely related altered Schaedler flora strain ASF502.</title>
        <authorList>
            <person name="Miyake S."/>
            <person name="Soh M."/>
            <person name="Seedorf H."/>
        </authorList>
    </citation>
    <scope>NUCLEOTIDE SEQUENCE [LARGE SCALE GENOMIC DNA]</scope>
    <source>
        <strain evidence="6">DSM 106076</strain>
    </source>
</reference>
<evidence type="ECO:0000256" key="2">
    <source>
        <dbReference type="ARBA" id="ARBA00022630"/>
    </source>
</evidence>
<name>A0A426DFM7_9FIRM</name>
<dbReference type="SUPFAM" id="SSF51905">
    <property type="entry name" value="FAD/NAD(P)-binding domain"/>
    <property type="match status" value="1"/>
</dbReference>
<evidence type="ECO:0000313" key="6">
    <source>
        <dbReference type="EMBL" id="RRK31541.1"/>
    </source>
</evidence>
<dbReference type="Gene3D" id="3.50.50.60">
    <property type="entry name" value="FAD/NAD(P)-binding domain"/>
    <property type="match status" value="1"/>
</dbReference>
<dbReference type="InterPro" id="IPR023166">
    <property type="entry name" value="BaiN-like_dom_sf"/>
</dbReference>
<dbReference type="Pfam" id="PF03486">
    <property type="entry name" value="HI0933_like"/>
    <property type="match status" value="1"/>
</dbReference>